<feature type="compositionally biased region" description="Polar residues" evidence="1">
    <location>
        <begin position="445"/>
        <end position="473"/>
    </location>
</feature>
<feature type="region of interest" description="Disordered" evidence="1">
    <location>
        <begin position="1"/>
        <end position="22"/>
    </location>
</feature>
<organism evidence="2 3">
    <name type="scientific">Umbra pygmaea</name>
    <name type="common">Eastern mudminnow</name>
    <dbReference type="NCBI Taxonomy" id="75934"/>
    <lineage>
        <taxon>Eukaryota</taxon>
        <taxon>Metazoa</taxon>
        <taxon>Chordata</taxon>
        <taxon>Craniata</taxon>
        <taxon>Vertebrata</taxon>
        <taxon>Euteleostomi</taxon>
        <taxon>Actinopterygii</taxon>
        <taxon>Neopterygii</taxon>
        <taxon>Teleostei</taxon>
        <taxon>Protacanthopterygii</taxon>
        <taxon>Esociformes</taxon>
        <taxon>Umbridae</taxon>
        <taxon>Umbra</taxon>
    </lineage>
</organism>
<comment type="caution">
    <text evidence="2">The sequence shown here is derived from an EMBL/GenBank/DDBJ whole genome shotgun (WGS) entry which is preliminary data.</text>
</comment>
<feature type="compositionally biased region" description="Polar residues" evidence="1">
    <location>
        <begin position="196"/>
        <end position="213"/>
    </location>
</feature>
<evidence type="ECO:0000313" key="2">
    <source>
        <dbReference type="EMBL" id="KAL0970004.1"/>
    </source>
</evidence>
<feature type="region of interest" description="Disordered" evidence="1">
    <location>
        <begin position="143"/>
        <end position="278"/>
    </location>
</feature>
<dbReference type="InterPro" id="IPR021281">
    <property type="entry name" value="SNAPC2"/>
</dbReference>
<evidence type="ECO:0000313" key="3">
    <source>
        <dbReference type="Proteomes" id="UP001557470"/>
    </source>
</evidence>
<accession>A0ABD0WEA5</accession>
<dbReference type="EMBL" id="JAGEUA010000007">
    <property type="protein sequence ID" value="KAL0970004.1"/>
    <property type="molecule type" value="Genomic_DNA"/>
</dbReference>
<gene>
    <name evidence="2" type="ORF">UPYG_G00235820</name>
</gene>
<feature type="compositionally biased region" description="Polar residues" evidence="1">
    <location>
        <begin position="428"/>
        <end position="437"/>
    </location>
</feature>
<feature type="region of interest" description="Disordered" evidence="1">
    <location>
        <begin position="356"/>
        <end position="403"/>
    </location>
</feature>
<name>A0ABD0WEA5_UMBPY</name>
<protein>
    <recommendedName>
        <fullName evidence="4">snRNA-activating protein complex subunit 2</fullName>
    </recommendedName>
</protein>
<dbReference type="PANTHER" id="PTHR15132:SF1">
    <property type="entry name" value="SNRNA-ACTIVATING PROTEIN COMPLEX SUBUNIT 2"/>
    <property type="match status" value="1"/>
</dbReference>
<feature type="region of interest" description="Disordered" evidence="1">
    <location>
        <begin position="428"/>
        <end position="473"/>
    </location>
</feature>
<feature type="compositionally biased region" description="Polar residues" evidence="1">
    <location>
        <begin position="221"/>
        <end position="238"/>
    </location>
</feature>
<evidence type="ECO:0008006" key="4">
    <source>
        <dbReference type="Google" id="ProtNLM"/>
    </source>
</evidence>
<evidence type="ECO:0000256" key="1">
    <source>
        <dbReference type="SAM" id="MobiDB-lite"/>
    </source>
</evidence>
<dbReference type="AlphaFoldDB" id="A0ABD0WEA5"/>
<dbReference type="Pfam" id="PF11035">
    <property type="entry name" value="SNAPC2"/>
    <property type="match status" value="1"/>
</dbReference>
<keyword evidence="3" id="KW-1185">Reference proteome</keyword>
<proteinExistence type="predicted"/>
<feature type="compositionally biased region" description="Basic and acidic residues" evidence="1">
    <location>
        <begin position="384"/>
        <end position="398"/>
    </location>
</feature>
<sequence length="509" mass="55089">MKPPSRTREKPSRYRPTTEKTVRTRKPKFACTGWSLNEQQVLLRCLNNQSKITAGIHGPIDVDALHIHLPKHSKEEIKSQLEFLMMTVLRSVVFQVNRQRSEQKKAMKPIQLWAELAENMAGSLEEPITAAFAQMLVISATEPGSLTNSDPPRKDYLAKQHPSQLKATPARPVPNPISIKAPNSHITPQPGPQAGADTSNLASTRQASQSALTKSPAVASLSVQQQQIPPVTPGSSSMPAAGDVSTEGKQTAAVGLSSTMPHHQHARVGPRTSKYADANTPRNTGLGCIVDLEKIYRFLSAVHIKSECFKLTPMESAVILDLLMSLPEELPLLDCARLQQHMFQVHQQFSAPVHKNVRESTGRTQPRAAEGMNIGHQRGQGPTDGKEPPVEKMPKRCPDGLGSNGMESASVNHNADASTMLSGNTVTRCSNSITPAQGSGHERAGSNTLVSSQDTGTSLGQTPPTKDTLSHSGTTDWENAGLCPLNPFMVPLRLLARRNVKPVDEVALL</sequence>
<reference evidence="2 3" key="1">
    <citation type="submission" date="2024-06" db="EMBL/GenBank/DDBJ databases">
        <authorList>
            <person name="Pan Q."/>
            <person name="Wen M."/>
            <person name="Jouanno E."/>
            <person name="Zahm M."/>
            <person name="Klopp C."/>
            <person name="Cabau C."/>
            <person name="Louis A."/>
            <person name="Berthelot C."/>
            <person name="Parey E."/>
            <person name="Roest Crollius H."/>
            <person name="Montfort J."/>
            <person name="Robinson-Rechavi M."/>
            <person name="Bouchez O."/>
            <person name="Lampietro C."/>
            <person name="Lopez Roques C."/>
            <person name="Donnadieu C."/>
            <person name="Postlethwait J."/>
            <person name="Bobe J."/>
            <person name="Verreycken H."/>
            <person name="Guiguen Y."/>
        </authorList>
    </citation>
    <scope>NUCLEOTIDE SEQUENCE [LARGE SCALE GENOMIC DNA]</scope>
    <source>
        <strain evidence="2">Up_M1</strain>
        <tissue evidence="2">Testis</tissue>
    </source>
</reference>
<dbReference type="Proteomes" id="UP001557470">
    <property type="component" value="Unassembled WGS sequence"/>
</dbReference>
<dbReference type="PANTHER" id="PTHR15132">
    <property type="entry name" value="SNRNA-ACTIVATING PROTEIN COMPLEX SUBUNIT 2"/>
    <property type="match status" value="1"/>
</dbReference>